<reference evidence="3 4" key="1">
    <citation type="submission" date="2019-08" db="EMBL/GenBank/DDBJ databases">
        <title>Complete genome sequence of Terriglobus albidus strain ORNL.</title>
        <authorList>
            <person name="Podar M."/>
        </authorList>
    </citation>
    <scope>NUCLEOTIDE SEQUENCE [LARGE SCALE GENOMIC DNA]</scope>
    <source>
        <strain evidence="3 4">ORNL</strain>
    </source>
</reference>
<dbReference type="Pfam" id="PF02321">
    <property type="entry name" value="OEP"/>
    <property type="match status" value="2"/>
</dbReference>
<comment type="similarity">
    <text evidence="1">Belongs to the outer membrane factor (OMF) (TC 1.B.17) family.</text>
</comment>
<feature type="chain" id="PRO_5022777461" evidence="2">
    <location>
        <begin position="22"/>
        <end position="415"/>
    </location>
</feature>
<accession>A0A5B9EI91</accession>
<dbReference type="SUPFAM" id="SSF56954">
    <property type="entry name" value="Outer membrane efflux proteins (OEP)"/>
    <property type="match status" value="1"/>
</dbReference>
<dbReference type="Gene3D" id="1.20.1600.10">
    <property type="entry name" value="Outer membrane efflux proteins (OEP)"/>
    <property type="match status" value="1"/>
</dbReference>
<dbReference type="EMBL" id="CP042806">
    <property type="protein sequence ID" value="QEE30107.1"/>
    <property type="molecule type" value="Genomic_DNA"/>
</dbReference>
<evidence type="ECO:0000256" key="2">
    <source>
        <dbReference type="SAM" id="SignalP"/>
    </source>
</evidence>
<organism evidence="3 4">
    <name type="scientific">Terriglobus albidus</name>
    <dbReference type="NCBI Taxonomy" id="1592106"/>
    <lineage>
        <taxon>Bacteria</taxon>
        <taxon>Pseudomonadati</taxon>
        <taxon>Acidobacteriota</taxon>
        <taxon>Terriglobia</taxon>
        <taxon>Terriglobales</taxon>
        <taxon>Acidobacteriaceae</taxon>
        <taxon>Terriglobus</taxon>
    </lineage>
</organism>
<feature type="signal peptide" evidence="2">
    <location>
        <begin position="1"/>
        <end position="21"/>
    </location>
</feature>
<dbReference type="AlphaFoldDB" id="A0A5B9EI91"/>
<dbReference type="GO" id="GO:0015562">
    <property type="term" value="F:efflux transmembrane transporter activity"/>
    <property type="evidence" value="ECO:0007669"/>
    <property type="project" value="InterPro"/>
</dbReference>
<dbReference type="OrthoDB" id="9791261at2"/>
<keyword evidence="4" id="KW-1185">Reference proteome</keyword>
<proteinExistence type="inferred from homology"/>
<keyword evidence="2" id="KW-0732">Signal</keyword>
<dbReference type="PANTHER" id="PTHR30203">
    <property type="entry name" value="OUTER MEMBRANE CATION EFFLUX PROTEIN"/>
    <property type="match status" value="1"/>
</dbReference>
<name>A0A5B9EI91_9BACT</name>
<dbReference type="InterPro" id="IPR003423">
    <property type="entry name" value="OMP_efflux"/>
</dbReference>
<dbReference type="KEGG" id="talb:FTW19_20250"/>
<dbReference type="Proteomes" id="UP000321820">
    <property type="component" value="Chromosome"/>
</dbReference>
<dbReference type="InterPro" id="IPR010131">
    <property type="entry name" value="MdtP/NodT-like"/>
</dbReference>
<dbReference type="PANTHER" id="PTHR30203:SF24">
    <property type="entry name" value="BLR4935 PROTEIN"/>
    <property type="match status" value="1"/>
</dbReference>
<gene>
    <name evidence="3" type="ORF">FTW19_20250</name>
</gene>
<dbReference type="RefSeq" id="WP_147649377.1">
    <property type="nucleotide sequence ID" value="NZ_CP042806.1"/>
</dbReference>
<evidence type="ECO:0000256" key="1">
    <source>
        <dbReference type="ARBA" id="ARBA00007613"/>
    </source>
</evidence>
<sequence>MKVRWAYCLMLPLLQAAWAGAQQSASPPMTLPQALDFAHKQNPSLLSAAQHVEAVKAGEITAGLRQNPVLTGSGQMVTLGPDNPNGPDFYTAGVQRLFERGNKRGVRLDLARATTSLTDSQRVDLQRQTDFAIKQAFTRMLFAKDALRVSEDNLTGYRRTVELMQVRLDAGQMSRNDFARIELQLAGFESDTDNARLALQQASTQLQSLMGIERPKADFDVTGALDTPAPALTLDDLRQKALDTRPDVKAASQQVAVNQASVRLAYANGTTDPTLEGEYEHSGHANTAGFNLQIPLRVFDRNQGEKERAKYELESSKLALTATRNQAIADVDQSYEAYQTAQAQAARYRDKYLDEARRVRDNLEFSYRNGQGTLLDYLSALQDYRSVNLQSLTANAQLQLAIHQLSYVTYTEILP</sequence>
<evidence type="ECO:0000313" key="4">
    <source>
        <dbReference type="Proteomes" id="UP000321820"/>
    </source>
</evidence>
<protein>
    <submittedName>
        <fullName evidence="3">TolC family protein</fullName>
    </submittedName>
</protein>
<evidence type="ECO:0000313" key="3">
    <source>
        <dbReference type="EMBL" id="QEE30107.1"/>
    </source>
</evidence>